<protein>
    <submittedName>
        <fullName evidence="2">CGNR zinc finger domain-containing protein</fullName>
    </submittedName>
</protein>
<dbReference type="RefSeq" id="WP_365279702.1">
    <property type="nucleotide sequence ID" value="NZ_JBJVMW010000023.1"/>
</dbReference>
<dbReference type="SUPFAM" id="SSF160904">
    <property type="entry name" value="Jann2411-like"/>
    <property type="match status" value="1"/>
</dbReference>
<dbReference type="EMBL" id="JBJVNE010000021">
    <property type="protein sequence ID" value="MFM9651408.1"/>
    <property type="molecule type" value="Genomic_DNA"/>
</dbReference>
<evidence type="ECO:0000313" key="2">
    <source>
        <dbReference type="EMBL" id="MFM9651408.1"/>
    </source>
</evidence>
<reference evidence="2 3" key="1">
    <citation type="submission" date="2024-12" db="EMBL/GenBank/DDBJ databases">
        <title>Forecasting of Potato common scab and diversities of Pathogenic streptomyces spp. in china.</title>
        <authorList>
            <person name="Handique U."/>
            <person name="Wu J."/>
        </authorList>
    </citation>
    <scope>NUCLEOTIDE SEQUENCE [LARGE SCALE GENOMIC DNA]</scope>
    <source>
        <strain evidence="2 3">ZRIMU1585</strain>
    </source>
</reference>
<dbReference type="InterPro" id="IPR010852">
    <property type="entry name" value="ABATE"/>
</dbReference>
<name>A0ABW9ISF7_STRGJ</name>
<dbReference type="InterPro" id="IPR023286">
    <property type="entry name" value="ABATE_dom_sf"/>
</dbReference>
<accession>A0ABW9ISF7</accession>
<keyword evidence="3" id="KW-1185">Reference proteome</keyword>
<dbReference type="Pfam" id="PF07336">
    <property type="entry name" value="ABATE"/>
    <property type="match status" value="1"/>
</dbReference>
<evidence type="ECO:0000259" key="1">
    <source>
        <dbReference type="Pfam" id="PF11706"/>
    </source>
</evidence>
<dbReference type="PANTHER" id="PTHR35525">
    <property type="entry name" value="BLL6575 PROTEIN"/>
    <property type="match status" value="1"/>
</dbReference>
<sequence>MRESEPLTGEPLALDLVNTRPAVADGRTDLLGTPERLAAWLAVEADRLDLSAESAVPTEADLAAVHAVRAHTEAAVQSLLHGQEPPVAALSALTDAQRAAPAVRELTWDGGAVVPVLRRTGPLGVRLAALLAEAAADLLTDPAVGRLRECEADDCVMIFLPAHPRRRWCSPARCGNRARVARYYQRHKQPTDPRR</sequence>
<dbReference type="Gene3D" id="1.10.3300.10">
    <property type="entry name" value="Jann2411-like domain"/>
    <property type="match status" value="1"/>
</dbReference>
<feature type="domain" description="Zinc finger CGNR" evidence="1">
    <location>
        <begin position="146"/>
        <end position="187"/>
    </location>
</feature>
<dbReference type="Proteomes" id="UP001631993">
    <property type="component" value="Unassembled WGS sequence"/>
</dbReference>
<dbReference type="PANTHER" id="PTHR35525:SF3">
    <property type="entry name" value="BLL6575 PROTEIN"/>
    <property type="match status" value="1"/>
</dbReference>
<organism evidence="2 3">
    <name type="scientific">Streptomyces galilaeus</name>
    <dbReference type="NCBI Taxonomy" id="33899"/>
    <lineage>
        <taxon>Bacteria</taxon>
        <taxon>Bacillati</taxon>
        <taxon>Actinomycetota</taxon>
        <taxon>Actinomycetes</taxon>
        <taxon>Kitasatosporales</taxon>
        <taxon>Streptomycetaceae</taxon>
        <taxon>Streptomyces</taxon>
    </lineage>
</organism>
<dbReference type="Pfam" id="PF11706">
    <property type="entry name" value="zf-CGNR"/>
    <property type="match status" value="1"/>
</dbReference>
<evidence type="ECO:0000313" key="3">
    <source>
        <dbReference type="Proteomes" id="UP001631993"/>
    </source>
</evidence>
<comment type="caution">
    <text evidence="2">The sequence shown here is derived from an EMBL/GenBank/DDBJ whole genome shotgun (WGS) entry which is preliminary data.</text>
</comment>
<gene>
    <name evidence="2" type="ORF">ACKI1S_35305</name>
</gene>
<proteinExistence type="predicted"/>
<dbReference type="InterPro" id="IPR021005">
    <property type="entry name" value="Znf_CGNR"/>
</dbReference>